<keyword evidence="3" id="KW-1185">Reference proteome</keyword>
<dbReference type="eggNOG" id="COG2206">
    <property type="taxonomic scope" value="Bacteria"/>
</dbReference>
<name>Q97LS9_CLOAB</name>
<dbReference type="GeneID" id="44996984"/>
<dbReference type="KEGG" id="cac:CA_C0475"/>
<accession>Q97LS9</accession>
<evidence type="ECO:0000313" key="3">
    <source>
        <dbReference type="Proteomes" id="UP000000814"/>
    </source>
</evidence>
<dbReference type="STRING" id="272562.CA_C0475"/>
<sequence>MKIVFLKDLKADEVIAKDIYNEEGKLLITAGTKVGRGSISFLKRNNVFLVHIEDEKLSDIKVDKKLEKLKTKTLTKMPLIFNNILTGEYKNTMEAMETVDELVDYIVDKGTVNTNLYEVKLYDDYTYIHCLDTGIMAAFLGLSMGLNTARIKDLSIAAMLHDIGKTKIPSEIINKKEKLTDQEYAIIKNHPAYGRDILNSIGMLSEEVIDGVFNHHERYDGSGYPRGLKGNEISQFGRIISICDVFTAVSANRSYRLRFKPNEAYELILSGSGSMFDPDFVDEFRNTFFIYPLGSCVRLSNGVEGYVVKQNKSFPDRPVIRVIYEKDKANSISPYEIDLLQHNDIIIEEVI</sequence>
<evidence type="ECO:0000259" key="1">
    <source>
        <dbReference type="PROSITE" id="PS51832"/>
    </source>
</evidence>
<dbReference type="Pfam" id="PF13487">
    <property type="entry name" value="HD_5"/>
    <property type="match status" value="1"/>
</dbReference>
<proteinExistence type="predicted"/>
<dbReference type="PANTHER" id="PTHR43155:SF2">
    <property type="entry name" value="CYCLIC DI-GMP PHOSPHODIESTERASE PA4108"/>
    <property type="match status" value="1"/>
</dbReference>
<gene>
    <name evidence="2" type="ordered locus">CA_C0475</name>
</gene>
<dbReference type="SUPFAM" id="SSF109604">
    <property type="entry name" value="HD-domain/PDEase-like"/>
    <property type="match status" value="1"/>
</dbReference>
<dbReference type="EMBL" id="AE001437">
    <property type="protein sequence ID" value="AAK78455.1"/>
    <property type="molecule type" value="Genomic_DNA"/>
</dbReference>
<feature type="domain" description="HD-GYP" evidence="1">
    <location>
        <begin position="104"/>
        <end position="300"/>
    </location>
</feature>
<dbReference type="CDD" id="cd00077">
    <property type="entry name" value="HDc"/>
    <property type="match status" value="1"/>
</dbReference>
<dbReference type="Proteomes" id="UP000000814">
    <property type="component" value="Chromosome"/>
</dbReference>
<dbReference type="PATRIC" id="fig|272562.8.peg.674"/>
<dbReference type="PANTHER" id="PTHR43155">
    <property type="entry name" value="CYCLIC DI-GMP PHOSPHODIESTERASE PA4108-RELATED"/>
    <property type="match status" value="1"/>
</dbReference>
<dbReference type="SMART" id="SM00471">
    <property type="entry name" value="HDc"/>
    <property type="match status" value="1"/>
</dbReference>
<dbReference type="PROSITE" id="PS51832">
    <property type="entry name" value="HD_GYP"/>
    <property type="match status" value="1"/>
</dbReference>
<dbReference type="AlphaFoldDB" id="Q97LS9"/>
<dbReference type="InterPro" id="IPR003607">
    <property type="entry name" value="HD/PDEase_dom"/>
</dbReference>
<dbReference type="HOGENOM" id="CLU_000445_92_1_9"/>
<dbReference type="RefSeq" id="WP_010963797.1">
    <property type="nucleotide sequence ID" value="NC_003030.1"/>
</dbReference>
<reference evidence="2 3" key="1">
    <citation type="journal article" date="2001" name="J. Bacteriol.">
        <title>Genome sequence and comparative analysis of the solvent-producing bacterium Clostridium acetobutylicum.</title>
        <authorList>
            <person name="Nolling J."/>
            <person name="Breton G."/>
            <person name="Omelchenko M.V."/>
            <person name="Makarova K.S."/>
            <person name="Zeng Q."/>
            <person name="Gibson R."/>
            <person name="Lee H.M."/>
            <person name="Dubois J."/>
            <person name="Qiu D."/>
            <person name="Hitti J."/>
            <person name="Wolf Y.I."/>
            <person name="Tatusov R.L."/>
            <person name="Sabathe F."/>
            <person name="Doucette-Stamm L."/>
            <person name="Soucaille P."/>
            <person name="Daly M.J."/>
            <person name="Bennett G.N."/>
            <person name="Koonin E.V."/>
            <person name="Smith D.R."/>
        </authorList>
    </citation>
    <scope>NUCLEOTIDE SEQUENCE [LARGE SCALE GENOMIC DNA]</scope>
    <source>
        <strain evidence="3">ATCC 824 / DSM 792 / JCM 1419 / LMG 5710 / VKM B-1787</strain>
    </source>
</reference>
<dbReference type="Gene3D" id="1.10.3210.10">
    <property type="entry name" value="Hypothetical protein af1432"/>
    <property type="match status" value="1"/>
</dbReference>
<dbReference type="OrthoDB" id="9804747at2"/>
<dbReference type="PIR" id="D96958">
    <property type="entry name" value="D96958"/>
</dbReference>
<dbReference type="InterPro" id="IPR037522">
    <property type="entry name" value="HD_GYP_dom"/>
</dbReference>
<organism evidence="2 3">
    <name type="scientific">Clostridium acetobutylicum (strain ATCC 824 / DSM 792 / JCM 1419 / IAM 19013 / LMG 5710 / NBRC 13948 / NRRL B-527 / VKM B-1787 / 2291 / W)</name>
    <dbReference type="NCBI Taxonomy" id="272562"/>
    <lineage>
        <taxon>Bacteria</taxon>
        <taxon>Bacillati</taxon>
        <taxon>Bacillota</taxon>
        <taxon>Clostridia</taxon>
        <taxon>Eubacteriales</taxon>
        <taxon>Clostridiaceae</taxon>
        <taxon>Clostridium</taxon>
    </lineage>
</organism>
<evidence type="ECO:0000313" key="2">
    <source>
        <dbReference type="EMBL" id="AAK78455.1"/>
    </source>
</evidence>
<protein>
    <submittedName>
        <fullName evidence="2">HD-GYP domain</fullName>
    </submittedName>
</protein>